<dbReference type="Gene3D" id="1.10.510.10">
    <property type="entry name" value="Transferase(Phosphotransferase) domain 1"/>
    <property type="match status" value="1"/>
</dbReference>
<accession>A0A4R2LYA9</accession>
<feature type="compositionally biased region" description="Polar residues" evidence="10">
    <location>
        <begin position="413"/>
        <end position="427"/>
    </location>
</feature>
<evidence type="ECO:0000256" key="9">
    <source>
        <dbReference type="PROSITE-ProRule" id="PRU10141"/>
    </source>
</evidence>
<proteinExistence type="predicted"/>
<evidence type="ECO:0000256" key="11">
    <source>
        <dbReference type="SAM" id="Phobius"/>
    </source>
</evidence>
<feature type="domain" description="PASTA" evidence="13">
    <location>
        <begin position="423"/>
        <end position="489"/>
    </location>
</feature>
<feature type="domain" description="PASTA" evidence="13">
    <location>
        <begin position="557"/>
        <end position="624"/>
    </location>
</feature>
<evidence type="ECO:0000313" key="15">
    <source>
        <dbReference type="Proteomes" id="UP000295711"/>
    </source>
</evidence>
<name>A0A4R2LYA9_9FIRM</name>
<evidence type="ECO:0000256" key="10">
    <source>
        <dbReference type="SAM" id="MobiDB-lite"/>
    </source>
</evidence>
<feature type="transmembrane region" description="Helical" evidence="11">
    <location>
        <begin position="378"/>
        <end position="397"/>
    </location>
</feature>
<dbReference type="CDD" id="cd06577">
    <property type="entry name" value="PASTA_pknB"/>
    <property type="match status" value="3"/>
</dbReference>
<reference evidence="14 15" key="1">
    <citation type="submission" date="2019-03" db="EMBL/GenBank/DDBJ databases">
        <title>Genomic Encyclopedia of Type Strains, Phase IV (KMG-IV): sequencing the most valuable type-strain genomes for metagenomic binning, comparative biology and taxonomic classification.</title>
        <authorList>
            <person name="Goeker M."/>
        </authorList>
    </citation>
    <scope>NUCLEOTIDE SEQUENCE [LARGE SCALE GENOMIC DNA]</scope>
    <source>
        <strain evidence="14 15">DSM 28559</strain>
    </source>
</reference>
<sequence>MLTAGTLLAGRYEIVGRIGAGGMSNVYKAKDQKLNRFVAVKVLKPEFSADATFVKKFRVEAQSAAGLSHPNIVNVYDVGEEDGIYYIVMELVQGITLKHYIERKGKLDIREVLNISVQIASGMGAAHANRIIHRDIKPQNVIMSRDGKVKVTDFGIAKAADSTTVTTNAAGSVHYISPEQARGGYSDEKSDIYSLGITMYEMVTGKVPYDGENNVSVALQHIQGNMVPPRQLNPDIPRSVERIILKCTQKKPDLRYSSAKELIMDLRRALAEPDGNYVVIGTVTPSGGVGDSTTVVMDENDVQKLRNASLHKDRESARRAERLTPEERRRRQLEEERKEYEEYDNHHERKKPKPKKPEPVIEEDEDEDDVNPALDKTMTIFGIVGAVIIVIVIFFLIGRAGGLFGGFGNTTKSTRTSGNISTESRQVSVPDCAGKTQDEAITLLQEKELDYKIQEKEDDSIEKGVVISSTPAAGAKVDKGTIITLFVSKGNESPDMPDVVNMSLEAAKSQLEGMGLKVKVENVEDDSVEENHVIKTSPVSGEKVKLGTTVTLTVSKGRGKTTVPYLVNKSYDDAAAALSNVNLQVGSVSYENSDSVEVGYVIRQGLDANSQVDKGTYVDLVISTGPKETEPAEGSASVYMPGDNPFGHDIGDQAAFDSGTVTVQVEYADGRVETVYAAYCSSPDAYDSGWGTTVSGELGTSATVRAYVEGVQFASYSIYFS</sequence>
<dbReference type="PANTHER" id="PTHR43289:SF34">
    <property type="entry name" value="SERINE_THREONINE-PROTEIN KINASE YBDM-RELATED"/>
    <property type="match status" value="1"/>
</dbReference>
<keyword evidence="11" id="KW-0472">Membrane</keyword>
<feature type="region of interest" description="Disordered" evidence="10">
    <location>
        <begin position="413"/>
        <end position="432"/>
    </location>
</feature>
<dbReference type="FunFam" id="1.10.510.10:FF:000021">
    <property type="entry name" value="Serine/threonine protein kinase"/>
    <property type="match status" value="1"/>
</dbReference>
<dbReference type="PROSITE" id="PS51178">
    <property type="entry name" value="PASTA"/>
    <property type="match status" value="3"/>
</dbReference>
<dbReference type="SUPFAM" id="SSF56112">
    <property type="entry name" value="Protein kinase-like (PK-like)"/>
    <property type="match status" value="1"/>
</dbReference>
<evidence type="ECO:0000259" key="12">
    <source>
        <dbReference type="PROSITE" id="PS50011"/>
    </source>
</evidence>
<dbReference type="Gene3D" id="3.30.200.20">
    <property type="entry name" value="Phosphorylase Kinase, domain 1"/>
    <property type="match status" value="1"/>
</dbReference>
<dbReference type="EC" id="2.7.11.1" evidence="1"/>
<dbReference type="GO" id="GO:0004674">
    <property type="term" value="F:protein serine/threonine kinase activity"/>
    <property type="evidence" value="ECO:0007669"/>
    <property type="project" value="UniProtKB-KW"/>
</dbReference>
<dbReference type="PROSITE" id="PS00108">
    <property type="entry name" value="PROTEIN_KINASE_ST"/>
    <property type="match status" value="1"/>
</dbReference>
<comment type="caution">
    <text evidence="14">The sequence shown here is derived from an EMBL/GenBank/DDBJ whole genome shotgun (WGS) entry which is preliminary data.</text>
</comment>
<keyword evidence="11" id="KW-0812">Transmembrane</keyword>
<dbReference type="InterPro" id="IPR008271">
    <property type="entry name" value="Ser/Thr_kinase_AS"/>
</dbReference>
<keyword evidence="3" id="KW-0808">Transferase</keyword>
<dbReference type="FunFam" id="3.30.200.20:FF:000035">
    <property type="entry name" value="Serine/threonine protein kinase Stk1"/>
    <property type="match status" value="1"/>
</dbReference>
<feature type="region of interest" description="Disordered" evidence="10">
    <location>
        <begin position="288"/>
        <end position="370"/>
    </location>
</feature>
<dbReference type="AlphaFoldDB" id="A0A4R2LYA9"/>
<gene>
    <name evidence="14" type="ORF">EV212_103118</name>
</gene>
<evidence type="ECO:0000256" key="7">
    <source>
        <dbReference type="ARBA" id="ARBA00047899"/>
    </source>
</evidence>
<evidence type="ECO:0000259" key="13">
    <source>
        <dbReference type="PROSITE" id="PS51178"/>
    </source>
</evidence>
<dbReference type="NCBIfam" id="NF033483">
    <property type="entry name" value="PknB_PASTA_kin"/>
    <property type="match status" value="1"/>
</dbReference>
<dbReference type="RefSeq" id="WP_132089621.1">
    <property type="nucleotide sequence ID" value="NZ_JANKAQ010000003.1"/>
</dbReference>
<feature type="domain" description="PASTA" evidence="13">
    <location>
        <begin position="490"/>
        <end position="556"/>
    </location>
</feature>
<keyword evidence="4 9" id="KW-0547">Nucleotide-binding</keyword>
<comment type="catalytic activity">
    <reaction evidence="8">
        <text>L-seryl-[protein] + ATP = O-phospho-L-seryl-[protein] + ADP + H(+)</text>
        <dbReference type="Rhea" id="RHEA:17989"/>
        <dbReference type="Rhea" id="RHEA-COMP:9863"/>
        <dbReference type="Rhea" id="RHEA-COMP:11604"/>
        <dbReference type="ChEBI" id="CHEBI:15378"/>
        <dbReference type="ChEBI" id="CHEBI:29999"/>
        <dbReference type="ChEBI" id="CHEBI:30616"/>
        <dbReference type="ChEBI" id="CHEBI:83421"/>
        <dbReference type="ChEBI" id="CHEBI:456216"/>
        <dbReference type="EC" id="2.7.11.1"/>
    </reaction>
</comment>
<dbReference type="Proteomes" id="UP000295711">
    <property type="component" value="Unassembled WGS sequence"/>
</dbReference>
<evidence type="ECO:0000256" key="5">
    <source>
        <dbReference type="ARBA" id="ARBA00022777"/>
    </source>
</evidence>
<feature type="compositionally biased region" description="Acidic residues" evidence="10">
    <location>
        <begin position="360"/>
        <end position="370"/>
    </location>
</feature>
<dbReference type="PANTHER" id="PTHR43289">
    <property type="entry name" value="MITOGEN-ACTIVATED PROTEIN KINASE KINASE KINASE 20-RELATED"/>
    <property type="match status" value="1"/>
</dbReference>
<evidence type="ECO:0000256" key="8">
    <source>
        <dbReference type="ARBA" id="ARBA00048679"/>
    </source>
</evidence>
<keyword evidence="11" id="KW-1133">Transmembrane helix</keyword>
<dbReference type="PROSITE" id="PS50011">
    <property type="entry name" value="PROTEIN_KINASE_DOM"/>
    <property type="match status" value="1"/>
</dbReference>
<feature type="compositionally biased region" description="Basic and acidic residues" evidence="10">
    <location>
        <begin position="310"/>
        <end position="347"/>
    </location>
</feature>
<keyword evidence="15" id="KW-1185">Reference proteome</keyword>
<keyword evidence="2" id="KW-0723">Serine/threonine-protein kinase</keyword>
<dbReference type="CDD" id="cd14014">
    <property type="entry name" value="STKc_PknB_like"/>
    <property type="match status" value="1"/>
</dbReference>
<dbReference type="Pfam" id="PF03793">
    <property type="entry name" value="PASTA"/>
    <property type="match status" value="3"/>
</dbReference>
<feature type="domain" description="Protein kinase" evidence="12">
    <location>
        <begin position="12"/>
        <end position="270"/>
    </location>
</feature>
<comment type="catalytic activity">
    <reaction evidence="7">
        <text>L-threonyl-[protein] + ATP = O-phospho-L-threonyl-[protein] + ADP + H(+)</text>
        <dbReference type="Rhea" id="RHEA:46608"/>
        <dbReference type="Rhea" id="RHEA-COMP:11060"/>
        <dbReference type="Rhea" id="RHEA-COMP:11605"/>
        <dbReference type="ChEBI" id="CHEBI:15378"/>
        <dbReference type="ChEBI" id="CHEBI:30013"/>
        <dbReference type="ChEBI" id="CHEBI:30616"/>
        <dbReference type="ChEBI" id="CHEBI:61977"/>
        <dbReference type="ChEBI" id="CHEBI:456216"/>
        <dbReference type="EC" id="2.7.11.1"/>
    </reaction>
</comment>
<dbReference type="InterPro" id="IPR005543">
    <property type="entry name" value="PASTA_dom"/>
</dbReference>
<keyword evidence="6 9" id="KW-0067">ATP-binding</keyword>
<dbReference type="EMBL" id="SLXA01000003">
    <property type="protein sequence ID" value="TCO85397.1"/>
    <property type="molecule type" value="Genomic_DNA"/>
</dbReference>
<dbReference type="InterPro" id="IPR017441">
    <property type="entry name" value="Protein_kinase_ATP_BS"/>
</dbReference>
<protein>
    <recommendedName>
        <fullName evidence="1">non-specific serine/threonine protein kinase</fullName>
        <ecNumber evidence="1">2.7.11.1</ecNumber>
    </recommendedName>
</protein>
<evidence type="ECO:0000313" key="14">
    <source>
        <dbReference type="EMBL" id="TCO85397.1"/>
    </source>
</evidence>
<dbReference type="InterPro" id="IPR011009">
    <property type="entry name" value="Kinase-like_dom_sf"/>
</dbReference>
<dbReference type="SMART" id="SM00740">
    <property type="entry name" value="PASTA"/>
    <property type="match status" value="3"/>
</dbReference>
<keyword evidence="5 14" id="KW-0418">Kinase</keyword>
<evidence type="ECO:0000256" key="1">
    <source>
        <dbReference type="ARBA" id="ARBA00012513"/>
    </source>
</evidence>
<feature type="binding site" evidence="9">
    <location>
        <position position="41"/>
    </location>
    <ligand>
        <name>ATP</name>
        <dbReference type="ChEBI" id="CHEBI:30616"/>
    </ligand>
</feature>
<evidence type="ECO:0000256" key="4">
    <source>
        <dbReference type="ARBA" id="ARBA00022741"/>
    </source>
</evidence>
<dbReference type="OrthoDB" id="9788659at2"/>
<organism evidence="14 15">
    <name type="scientific">Frisingicoccus caecimuris</name>
    <dbReference type="NCBI Taxonomy" id="1796636"/>
    <lineage>
        <taxon>Bacteria</taxon>
        <taxon>Bacillati</taxon>
        <taxon>Bacillota</taxon>
        <taxon>Clostridia</taxon>
        <taxon>Lachnospirales</taxon>
        <taxon>Lachnospiraceae</taxon>
        <taxon>Frisingicoccus</taxon>
    </lineage>
</organism>
<dbReference type="Pfam" id="PF00069">
    <property type="entry name" value="Pkinase"/>
    <property type="match status" value="1"/>
</dbReference>
<dbReference type="InterPro" id="IPR000719">
    <property type="entry name" value="Prot_kinase_dom"/>
</dbReference>
<evidence type="ECO:0000256" key="2">
    <source>
        <dbReference type="ARBA" id="ARBA00022527"/>
    </source>
</evidence>
<evidence type="ECO:0000256" key="6">
    <source>
        <dbReference type="ARBA" id="ARBA00022840"/>
    </source>
</evidence>
<dbReference type="Gene3D" id="3.30.10.20">
    <property type="match status" value="3"/>
</dbReference>
<dbReference type="SMART" id="SM00220">
    <property type="entry name" value="S_TKc"/>
    <property type="match status" value="1"/>
</dbReference>
<dbReference type="GO" id="GO:0005524">
    <property type="term" value="F:ATP binding"/>
    <property type="evidence" value="ECO:0007669"/>
    <property type="project" value="UniProtKB-UniRule"/>
</dbReference>
<dbReference type="PROSITE" id="PS00107">
    <property type="entry name" value="PROTEIN_KINASE_ATP"/>
    <property type="match status" value="1"/>
</dbReference>
<evidence type="ECO:0000256" key="3">
    <source>
        <dbReference type="ARBA" id="ARBA00022679"/>
    </source>
</evidence>